<geneLocation type="plasmid" evidence="2">
    <name>pY0017</name>
</geneLocation>
<evidence type="ECO:0000313" key="2">
    <source>
        <dbReference type="EMBL" id="AEP14319.1"/>
    </source>
</evidence>
<sequence length="59" mass="6912">MTPGAQSRIAIRLPHDLRARIQRLAQRWPGRPTESYMIRYLIERALPDAERERIEDGSP</sequence>
<keyword evidence="2" id="KW-0614">Plasmid</keyword>
<name>G5CJ42_9FIRM</name>
<proteinExistence type="predicted"/>
<evidence type="ECO:0008006" key="3">
    <source>
        <dbReference type="Google" id="ProtNLM"/>
    </source>
</evidence>
<protein>
    <recommendedName>
        <fullName evidence="3">CopG-like ribbon-helix-helix domain-containing protein</fullName>
    </recommendedName>
</protein>
<gene>
    <name evidence="2" type="primary">orfY4</name>
    <name evidence="1" type="synonym">orfL5</name>
</gene>
<dbReference type="EMBL" id="JN119830">
    <property type="protein sequence ID" value="AEP14319.1"/>
    <property type="molecule type" value="Genomic_DNA"/>
</dbReference>
<organism evidence="2">
    <name type="scientific">Sulfobacillus thermotolerans</name>
    <dbReference type="NCBI Taxonomy" id="338644"/>
    <lineage>
        <taxon>Bacteria</taxon>
        <taxon>Bacillati</taxon>
        <taxon>Bacillota</taxon>
        <taxon>Clostridia</taxon>
        <taxon>Eubacteriales</taxon>
        <taxon>Clostridiales Family XVII. Incertae Sedis</taxon>
        <taxon>Sulfobacillus</taxon>
    </lineage>
</organism>
<dbReference type="EMBL" id="JN119829">
    <property type="protein sequence ID" value="AEP14253.1"/>
    <property type="molecule type" value="Genomic_DNA"/>
</dbReference>
<accession>G5CJ42</accession>
<evidence type="ECO:0000313" key="1">
    <source>
        <dbReference type="EMBL" id="AEP14253.1"/>
    </source>
</evidence>
<geneLocation type="plasmid" evidence="1">
    <name>pL15</name>
</geneLocation>
<dbReference type="AlphaFoldDB" id="G5CJ42"/>
<reference evidence="2" key="1">
    <citation type="journal article" date="2011" name="Appl. Environ. Microbiol.">
        <title>Two Large, Related, Cryptic Plasmids from Geographically Distinct Isolates of Sulfobacillus thermotolerans.</title>
        <authorList>
            <person name="Deane S.M."/>
            <person name="Rawlings D.E."/>
        </authorList>
    </citation>
    <scope>NUCLEOTIDE SEQUENCE</scope>
    <source>
        <strain evidence="1">L15</strain>
        <strain evidence="2">Y0017</strain>
        <plasmid evidence="1">pL15</plasmid>
        <plasmid evidence="2">pY0017</plasmid>
    </source>
</reference>